<dbReference type="Proteomes" id="UP000744676">
    <property type="component" value="Unassembled WGS sequence"/>
</dbReference>
<proteinExistence type="predicted"/>
<protein>
    <submittedName>
        <fullName evidence="1">Uncharacterized protein</fullName>
    </submittedName>
</protein>
<name>A0ACB6V7S7_9ASCO</name>
<gene>
    <name evidence="1" type="ORF">D0Z00_001135</name>
</gene>
<accession>A0ACB6V7S7</accession>
<comment type="caution">
    <text evidence="1">The sequence shown here is derived from an EMBL/GenBank/DDBJ whole genome shotgun (WGS) entry which is preliminary data.</text>
</comment>
<keyword evidence="2" id="KW-1185">Reference proteome</keyword>
<evidence type="ECO:0000313" key="1">
    <source>
        <dbReference type="EMBL" id="KAF5100747.1"/>
    </source>
</evidence>
<evidence type="ECO:0000313" key="2">
    <source>
        <dbReference type="Proteomes" id="UP000744676"/>
    </source>
</evidence>
<reference evidence="1 2" key="1">
    <citation type="journal article" date="2020" name="Front. Microbiol.">
        <title>Phenotypic and Genetic Characterization of the Cheese Ripening Yeast Geotrichum candidum.</title>
        <authorList>
            <person name="Perkins V."/>
            <person name="Vignola S."/>
            <person name="Lessard M.H."/>
            <person name="Plante P.L."/>
            <person name="Corbeil J."/>
            <person name="Dugat-Bony E."/>
            <person name="Frenette M."/>
            <person name="Labrie S."/>
        </authorList>
    </citation>
    <scope>NUCLEOTIDE SEQUENCE [LARGE SCALE GENOMIC DNA]</scope>
    <source>
        <strain evidence="1 2">LMA-1147</strain>
    </source>
</reference>
<sequence length="1041" mass="116851">MVGSLPKDDPQVATIEATILMLNDRIKTVSQIQSRARDKVQIAIERSAQKISLAMNQEQHHNNGTLHCEPNETSSDEDGTSFSGRFIIHSFQMKWNNSVRNTLMKYLSRVGERRAFSYIVTQRAIKYLDDLVEKQLQQQQSQQNQQQNHHSSRNSTIDLDGKMLENSIGTIFQSLRSSSSRLNLRDDYSEESLDEKDEDEYAYKRYNEELKSTEKADNYWAEDQYLVKFVSPQVQLISEENPDVCILLTTESIELKSILIKDKQHSEDTDESQKVVEIRYGAALQNAQFFVMSRDQIMFGPKDDELLSILFSSKNSYGTDPDTIWPPWLSVDCFYDSTPLKETLVIERTSVFFSYVKPNSLRIQANKNNVSSLSPASIRDTNNRQNLVKVDFPRVAVHCDSQQFFALFTLAMDLLIYTEPAERERSERLDKVMLATDFSDLNNITDRINQLQNNVRNFQDIKMEFVTRLPTLSVMQLAELEKIEIEQNHALLELFVMMEAIRTGMERKTEEEDPTGQSSTTDSGLSGMADKFLKFSFGANQLILHVLDAQRNPFLDIGLAEAAFNRIQGTDGFNINSLQLGIMQAFNLVPGTTYPELFAPYTPSTSGPEKKKKRKKSNTFLGISRESSKHPPDVNDKDDNSDDENEKNKSFVAVDWTMLDPIGGITIIENFDIDLKPIKLQVDSQTWDMIFEYLFPNDRDQSPFNVRKQRGNKNSEDDSESESDSDFDEESIHTRAAPPPKLPMKRSTTSSSLSSRLRKTTSFVVSNGGNGNHGNSASAEAAAARNKDEISIMLNRASNYMSLVHARLKPSTMCISYKRSDTSIFNIHELVIDLPEISYRNKTWSNLDLVLRLKRDVTKLLLGNTGRVVGNVLFSSKEQSKASAAAAAAIAGSTGDGKLRQLTDYKEFMAVSELVQHNTNDESSAKSSVGFKRRLRSATNSSLKKLQLSPLPLSPSLTPVPGPAGVASVTAVSPTPEPDRGKELALAPPSLATSPATSPGRLHLYHHHHNHAAVTDSSETAGPATAHDQTGPKKFFKKLLK</sequence>
<organism evidence="1 2">
    <name type="scientific">Geotrichum galactomycetum</name>
    <dbReference type="NCBI Taxonomy" id="27317"/>
    <lineage>
        <taxon>Eukaryota</taxon>
        <taxon>Fungi</taxon>
        <taxon>Dikarya</taxon>
        <taxon>Ascomycota</taxon>
        <taxon>Saccharomycotina</taxon>
        <taxon>Dipodascomycetes</taxon>
        <taxon>Dipodascales</taxon>
        <taxon>Dipodascaceae</taxon>
        <taxon>Geotrichum</taxon>
    </lineage>
</organism>
<dbReference type="EMBL" id="QVQA01000018">
    <property type="protein sequence ID" value="KAF5100747.1"/>
    <property type="molecule type" value="Genomic_DNA"/>
</dbReference>